<reference evidence="2 3" key="2">
    <citation type="journal article" date="2018" name="Plant J.">
        <title>The Physcomitrella patens chromosome-scale assembly reveals moss genome structure and evolution.</title>
        <authorList>
            <person name="Lang D."/>
            <person name="Ullrich K.K."/>
            <person name="Murat F."/>
            <person name="Fuchs J."/>
            <person name="Jenkins J."/>
            <person name="Haas F.B."/>
            <person name="Piednoel M."/>
            <person name="Gundlach H."/>
            <person name="Van Bel M."/>
            <person name="Meyberg R."/>
            <person name="Vives C."/>
            <person name="Morata J."/>
            <person name="Symeonidi A."/>
            <person name="Hiss M."/>
            <person name="Muchero W."/>
            <person name="Kamisugi Y."/>
            <person name="Saleh O."/>
            <person name="Blanc G."/>
            <person name="Decker E.L."/>
            <person name="van Gessel N."/>
            <person name="Grimwood J."/>
            <person name="Hayes R.D."/>
            <person name="Graham S.W."/>
            <person name="Gunter L.E."/>
            <person name="McDaniel S.F."/>
            <person name="Hoernstein S.N.W."/>
            <person name="Larsson A."/>
            <person name="Li F.W."/>
            <person name="Perroud P.F."/>
            <person name="Phillips J."/>
            <person name="Ranjan P."/>
            <person name="Rokshar D.S."/>
            <person name="Rothfels C.J."/>
            <person name="Schneider L."/>
            <person name="Shu S."/>
            <person name="Stevenson D.W."/>
            <person name="Thummler F."/>
            <person name="Tillich M."/>
            <person name="Villarreal Aguilar J.C."/>
            <person name="Widiez T."/>
            <person name="Wong G.K."/>
            <person name="Wymore A."/>
            <person name="Zhang Y."/>
            <person name="Zimmer A.D."/>
            <person name="Quatrano R.S."/>
            <person name="Mayer K.F.X."/>
            <person name="Goodstein D."/>
            <person name="Casacuberta J.M."/>
            <person name="Vandepoele K."/>
            <person name="Reski R."/>
            <person name="Cuming A.C."/>
            <person name="Tuskan G.A."/>
            <person name="Maumus F."/>
            <person name="Salse J."/>
            <person name="Schmutz J."/>
            <person name="Rensing S.A."/>
        </authorList>
    </citation>
    <scope>NUCLEOTIDE SEQUENCE [LARGE SCALE GENOMIC DNA]</scope>
    <source>
        <strain evidence="2 3">cv. Gransden 2004</strain>
    </source>
</reference>
<accession>A0A7I3Z3P5</accession>
<dbReference type="AlphaFoldDB" id="A0A7I3Z3P5"/>
<reference evidence="2 3" key="1">
    <citation type="journal article" date="2008" name="Science">
        <title>The Physcomitrella genome reveals evolutionary insights into the conquest of land by plants.</title>
        <authorList>
            <person name="Rensing S."/>
            <person name="Lang D."/>
            <person name="Zimmer A."/>
            <person name="Terry A."/>
            <person name="Salamov A."/>
            <person name="Shapiro H."/>
            <person name="Nishiyama T."/>
            <person name="Perroud P.-F."/>
            <person name="Lindquist E."/>
            <person name="Kamisugi Y."/>
            <person name="Tanahashi T."/>
            <person name="Sakakibara K."/>
            <person name="Fujita T."/>
            <person name="Oishi K."/>
            <person name="Shin-I T."/>
            <person name="Kuroki Y."/>
            <person name="Toyoda A."/>
            <person name="Suzuki Y."/>
            <person name="Hashimoto A."/>
            <person name="Yamaguchi K."/>
            <person name="Sugano A."/>
            <person name="Kohara Y."/>
            <person name="Fujiyama A."/>
            <person name="Anterola A."/>
            <person name="Aoki S."/>
            <person name="Ashton N."/>
            <person name="Barbazuk W.B."/>
            <person name="Barker E."/>
            <person name="Bennetzen J."/>
            <person name="Bezanilla M."/>
            <person name="Blankenship R."/>
            <person name="Cho S.H."/>
            <person name="Dutcher S."/>
            <person name="Estelle M."/>
            <person name="Fawcett J.A."/>
            <person name="Gundlach H."/>
            <person name="Hanada K."/>
            <person name="Heyl A."/>
            <person name="Hicks K.A."/>
            <person name="Hugh J."/>
            <person name="Lohr M."/>
            <person name="Mayer K."/>
            <person name="Melkozernov A."/>
            <person name="Murata T."/>
            <person name="Nelson D."/>
            <person name="Pils B."/>
            <person name="Prigge M."/>
            <person name="Reiss B."/>
            <person name="Renner T."/>
            <person name="Rombauts S."/>
            <person name="Rushton P."/>
            <person name="Sanderfoot A."/>
            <person name="Schween G."/>
            <person name="Shiu S.-H."/>
            <person name="Stueber K."/>
            <person name="Theodoulou F.L."/>
            <person name="Tu H."/>
            <person name="Van de Peer Y."/>
            <person name="Verrier P.J."/>
            <person name="Waters E."/>
            <person name="Wood A."/>
            <person name="Yang L."/>
            <person name="Cove D."/>
            <person name="Cuming A."/>
            <person name="Hasebe M."/>
            <person name="Lucas S."/>
            <person name="Mishler D.B."/>
            <person name="Reski R."/>
            <person name="Grigoriev I."/>
            <person name="Quatrano R.S."/>
            <person name="Boore J.L."/>
        </authorList>
    </citation>
    <scope>NUCLEOTIDE SEQUENCE [LARGE SCALE GENOMIC DNA]</scope>
    <source>
        <strain evidence="2 3">cv. Gransden 2004</strain>
    </source>
</reference>
<dbReference type="Gramene" id="Pp3c4_16440V3.1">
    <property type="protein sequence ID" value="PAC:32920645.CDS.1"/>
    <property type="gene ID" value="Pp3c4_16440"/>
</dbReference>
<dbReference type="InParanoid" id="A0A7I3Z3P5"/>
<name>A0A7I3Z3P5_PHYPA</name>
<dbReference type="EMBL" id="ABEU02000004">
    <property type="status" value="NOT_ANNOTATED_CDS"/>
    <property type="molecule type" value="Genomic_DNA"/>
</dbReference>
<proteinExistence type="predicted"/>
<keyword evidence="3" id="KW-1185">Reference proteome</keyword>
<protein>
    <submittedName>
        <fullName evidence="2">Uncharacterized protein</fullName>
    </submittedName>
</protein>
<evidence type="ECO:0000313" key="2">
    <source>
        <dbReference type="EnsemblPlants" id="PAC:32920645.CDS.1"/>
    </source>
</evidence>
<sequence length="128" mass="13995">MAIQNWNIWWSFVRGVTGGRPEPAGTTPRPVGRPLSRGGGGSWRVGVSAGRDLGASLGQSCIALHHPHAIAKIASVFSIRIIPLHVPCSFSPRIAHLTSARFRSYSCLESDFRLYFTSFDAMLRKLSC</sequence>
<evidence type="ECO:0000256" key="1">
    <source>
        <dbReference type="SAM" id="MobiDB-lite"/>
    </source>
</evidence>
<evidence type="ECO:0000313" key="3">
    <source>
        <dbReference type="Proteomes" id="UP000006727"/>
    </source>
</evidence>
<reference evidence="2" key="3">
    <citation type="submission" date="2020-12" db="UniProtKB">
        <authorList>
            <consortium name="EnsemblPlants"/>
        </authorList>
    </citation>
    <scope>IDENTIFICATION</scope>
</reference>
<feature type="region of interest" description="Disordered" evidence="1">
    <location>
        <begin position="20"/>
        <end position="41"/>
    </location>
</feature>
<organism evidence="2 3">
    <name type="scientific">Physcomitrium patens</name>
    <name type="common">Spreading-leaved earth moss</name>
    <name type="synonym">Physcomitrella patens</name>
    <dbReference type="NCBI Taxonomy" id="3218"/>
    <lineage>
        <taxon>Eukaryota</taxon>
        <taxon>Viridiplantae</taxon>
        <taxon>Streptophyta</taxon>
        <taxon>Embryophyta</taxon>
        <taxon>Bryophyta</taxon>
        <taxon>Bryophytina</taxon>
        <taxon>Bryopsida</taxon>
        <taxon>Funariidae</taxon>
        <taxon>Funariales</taxon>
        <taxon>Funariaceae</taxon>
        <taxon>Physcomitrium</taxon>
    </lineage>
</organism>
<dbReference type="Proteomes" id="UP000006727">
    <property type="component" value="Chromosome 4"/>
</dbReference>
<dbReference type="EnsemblPlants" id="Pp3c4_16440V3.1">
    <property type="protein sequence ID" value="PAC:32920645.CDS.1"/>
    <property type="gene ID" value="Pp3c4_16440"/>
</dbReference>